<evidence type="ECO:0008006" key="4">
    <source>
        <dbReference type="Google" id="ProtNLM"/>
    </source>
</evidence>
<evidence type="ECO:0000313" key="3">
    <source>
        <dbReference type="EMBL" id="CAA9351204.1"/>
    </source>
</evidence>
<feature type="region of interest" description="Disordered" evidence="1">
    <location>
        <begin position="67"/>
        <end position="88"/>
    </location>
</feature>
<keyword evidence="2" id="KW-0472">Membrane</keyword>
<keyword evidence="2" id="KW-0812">Transmembrane</keyword>
<name>A0A6J4M6F0_9ACTN</name>
<evidence type="ECO:0000256" key="2">
    <source>
        <dbReference type="SAM" id="Phobius"/>
    </source>
</evidence>
<dbReference type="Pfam" id="PF14012">
    <property type="entry name" value="DUF4229"/>
    <property type="match status" value="1"/>
</dbReference>
<accession>A0A6J4M6F0</accession>
<organism evidence="3">
    <name type="scientific">uncultured Frankineae bacterium</name>
    <dbReference type="NCBI Taxonomy" id="437475"/>
    <lineage>
        <taxon>Bacteria</taxon>
        <taxon>Bacillati</taxon>
        <taxon>Actinomycetota</taxon>
        <taxon>Actinomycetes</taxon>
        <taxon>Frankiales</taxon>
        <taxon>environmental samples</taxon>
    </lineage>
</organism>
<proteinExistence type="predicted"/>
<dbReference type="EMBL" id="CADCUB010000144">
    <property type="protein sequence ID" value="CAA9351204.1"/>
    <property type="molecule type" value="Genomic_DNA"/>
</dbReference>
<feature type="transmembrane region" description="Helical" evidence="2">
    <location>
        <begin position="12"/>
        <end position="33"/>
    </location>
</feature>
<dbReference type="AlphaFoldDB" id="A0A6J4M6F0"/>
<feature type="compositionally biased region" description="Basic and acidic residues" evidence="1">
    <location>
        <begin position="72"/>
        <end position="88"/>
    </location>
</feature>
<feature type="transmembrane region" description="Helical" evidence="2">
    <location>
        <begin position="39"/>
        <end position="57"/>
    </location>
</feature>
<evidence type="ECO:0000256" key="1">
    <source>
        <dbReference type="SAM" id="MobiDB-lite"/>
    </source>
</evidence>
<sequence length="88" mass="9648">MNSPQAPSPWRAFLVYSALRVVLLLASYLLLTALGLDGLLAVGAAVLLSALLSLVLLRRQRDAFTAASMARADQRRADREARRARLEE</sequence>
<protein>
    <recommendedName>
        <fullName evidence="4">DUF4229 domain-containing protein</fullName>
    </recommendedName>
</protein>
<keyword evidence="2" id="KW-1133">Transmembrane helix</keyword>
<dbReference type="InterPro" id="IPR025323">
    <property type="entry name" value="DUF4229"/>
</dbReference>
<gene>
    <name evidence="3" type="ORF">AVDCRST_MAG07-3189</name>
</gene>
<reference evidence="3" key="1">
    <citation type="submission" date="2020-02" db="EMBL/GenBank/DDBJ databases">
        <authorList>
            <person name="Meier V. D."/>
        </authorList>
    </citation>
    <scope>NUCLEOTIDE SEQUENCE</scope>
    <source>
        <strain evidence="3">AVDCRST_MAG07</strain>
    </source>
</reference>